<dbReference type="Pfam" id="PF07690">
    <property type="entry name" value="MFS_1"/>
    <property type="match status" value="1"/>
</dbReference>
<evidence type="ECO:0000313" key="10">
    <source>
        <dbReference type="Proteomes" id="UP001549749"/>
    </source>
</evidence>
<name>A0ABV2TA83_9BACT</name>
<feature type="domain" description="Major facilitator superfamily (MFS) profile" evidence="8">
    <location>
        <begin position="10"/>
        <end position="417"/>
    </location>
</feature>
<dbReference type="RefSeq" id="WP_354662490.1">
    <property type="nucleotide sequence ID" value="NZ_JBEXAC010000002.1"/>
</dbReference>
<comment type="subcellular location">
    <subcellularLocation>
        <location evidence="1">Endomembrane system</location>
        <topology evidence="1">Multi-pass membrane protein</topology>
    </subcellularLocation>
</comment>
<proteinExistence type="inferred from homology"/>
<keyword evidence="5 7" id="KW-1133">Transmembrane helix</keyword>
<keyword evidence="4 7" id="KW-0812">Transmembrane</keyword>
<keyword evidence="6 7" id="KW-0472">Membrane</keyword>
<dbReference type="PROSITE" id="PS50850">
    <property type="entry name" value="MFS"/>
    <property type="match status" value="1"/>
</dbReference>
<dbReference type="InterPro" id="IPR051788">
    <property type="entry name" value="MFS_Transporter"/>
</dbReference>
<dbReference type="InterPro" id="IPR020846">
    <property type="entry name" value="MFS_dom"/>
</dbReference>
<evidence type="ECO:0000256" key="1">
    <source>
        <dbReference type="ARBA" id="ARBA00004127"/>
    </source>
</evidence>
<feature type="transmembrane region" description="Helical" evidence="7">
    <location>
        <begin position="292"/>
        <end position="316"/>
    </location>
</feature>
<comment type="caution">
    <text evidence="9">The sequence shown here is derived from an EMBL/GenBank/DDBJ whole genome shotgun (WGS) entry which is preliminary data.</text>
</comment>
<keyword evidence="3" id="KW-0813">Transport</keyword>
<feature type="transmembrane region" description="Helical" evidence="7">
    <location>
        <begin position="266"/>
        <end position="286"/>
    </location>
</feature>
<reference evidence="9 10" key="1">
    <citation type="submission" date="2024-06" db="EMBL/GenBank/DDBJ databases">
        <title>Chitinophaga defluvii sp. nov., isolated from municipal sewage.</title>
        <authorList>
            <person name="Zhang L."/>
        </authorList>
    </citation>
    <scope>NUCLEOTIDE SEQUENCE [LARGE SCALE GENOMIC DNA]</scope>
    <source>
        <strain evidence="9 10">H8</strain>
    </source>
</reference>
<feature type="transmembrane region" description="Helical" evidence="7">
    <location>
        <begin position="328"/>
        <end position="348"/>
    </location>
</feature>
<evidence type="ECO:0000256" key="3">
    <source>
        <dbReference type="ARBA" id="ARBA00022448"/>
    </source>
</evidence>
<feature type="transmembrane region" description="Helical" evidence="7">
    <location>
        <begin position="139"/>
        <end position="158"/>
    </location>
</feature>
<feature type="transmembrane region" description="Helical" evidence="7">
    <location>
        <begin position="104"/>
        <end position="127"/>
    </location>
</feature>
<evidence type="ECO:0000313" key="9">
    <source>
        <dbReference type="EMBL" id="MET6999929.1"/>
    </source>
</evidence>
<gene>
    <name evidence="9" type="ORF">ABR189_21245</name>
</gene>
<dbReference type="PANTHER" id="PTHR23514">
    <property type="entry name" value="BYPASS OF STOP CODON PROTEIN 6"/>
    <property type="match status" value="1"/>
</dbReference>
<feature type="transmembrane region" description="Helical" evidence="7">
    <location>
        <begin position="204"/>
        <end position="222"/>
    </location>
</feature>
<feature type="transmembrane region" description="Helical" evidence="7">
    <location>
        <begin position="164"/>
        <end position="183"/>
    </location>
</feature>
<feature type="transmembrane region" description="Helical" evidence="7">
    <location>
        <begin position="392"/>
        <end position="414"/>
    </location>
</feature>
<keyword evidence="10" id="KW-1185">Reference proteome</keyword>
<dbReference type="Proteomes" id="UP001549749">
    <property type="component" value="Unassembled WGS sequence"/>
</dbReference>
<dbReference type="SUPFAM" id="SSF103473">
    <property type="entry name" value="MFS general substrate transporter"/>
    <property type="match status" value="1"/>
</dbReference>
<dbReference type="EMBL" id="JBEXAC010000002">
    <property type="protein sequence ID" value="MET6999929.1"/>
    <property type="molecule type" value="Genomic_DNA"/>
</dbReference>
<feature type="transmembrane region" description="Helical" evidence="7">
    <location>
        <begin position="46"/>
        <end position="64"/>
    </location>
</feature>
<evidence type="ECO:0000256" key="7">
    <source>
        <dbReference type="SAM" id="Phobius"/>
    </source>
</evidence>
<dbReference type="PANTHER" id="PTHR23514:SF3">
    <property type="entry name" value="BYPASS OF STOP CODON PROTEIN 6"/>
    <property type="match status" value="1"/>
</dbReference>
<protein>
    <submittedName>
        <fullName evidence="9">MFS transporter</fullName>
    </submittedName>
</protein>
<evidence type="ECO:0000259" key="8">
    <source>
        <dbReference type="PROSITE" id="PS50850"/>
    </source>
</evidence>
<dbReference type="InterPro" id="IPR036259">
    <property type="entry name" value="MFS_trans_sf"/>
</dbReference>
<sequence length="432" mass="46576">MTTLINKKRLFNTSCLALVVTAFTFAIRANLLDVFAAEFSLSQQEVGEIAAAAFWGFTLAMFIGGPICDFIGMGRMFLLAFIFHITGLVLTIFAGGYWSLFLSTLLVGLGNGFVESASYAMVSSMYTSEKTKMINKWHIWFPAGIAIGGVLSYLMSIGGAGWRWQIASMVLPTIAYGVLFIGQSFPKSERVSLGVTNRQMIRECFRPLFLIMVGCMFLTGATELCTNQWIVALLSSLGVPSILLLVFINGIMTLGRANAGFILKRISTTGLLLASAILACLGLLGLGLADNIMAFVAAFVFATGICFFWPTMIGFVSEQLPKTGPLGLSIMGGAGLMSTALMMPRFGAEYDKHLSRLLPEGYQLDQLKNATVPGEAATIWEQVKLAAGADTLLQAAILPAILIVAFTGIHLYIVRVEKQKKVMMAAQTPAAI</sequence>
<evidence type="ECO:0000256" key="4">
    <source>
        <dbReference type="ARBA" id="ARBA00022692"/>
    </source>
</evidence>
<evidence type="ECO:0000256" key="6">
    <source>
        <dbReference type="ARBA" id="ARBA00023136"/>
    </source>
</evidence>
<comment type="similarity">
    <text evidence="2">Belongs to the major facilitator superfamily.</text>
</comment>
<accession>A0ABV2TA83</accession>
<dbReference type="Gene3D" id="1.20.1250.20">
    <property type="entry name" value="MFS general substrate transporter like domains"/>
    <property type="match status" value="1"/>
</dbReference>
<feature type="transmembrane region" description="Helical" evidence="7">
    <location>
        <begin position="76"/>
        <end position="98"/>
    </location>
</feature>
<organism evidence="9 10">
    <name type="scientific">Chitinophaga defluvii</name>
    <dbReference type="NCBI Taxonomy" id="3163343"/>
    <lineage>
        <taxon>Bacteria</taxon>
        <taxon>Pseudomonadati</taxon>
        <taxon>Bacteroidota</taxon>
        <taxon>Chitinophagia</taxon>
        <taxon>Chitinophagales</taxon>
        <taxon>Chitinophagaceae</taxon>
        <taxon>Chitinophaga</taxon>
    </lineage>
</organism>
<evidence type="ECO:0000256" key="5">
    <source>
        <dbReference type="ARBA" id="ARBA00022989"/>
    </source>
</evidence>
<evidence type="ECO:0000256" key="2">
    <source>
        <dbReference type="ARBA" id="ARBA00008335"/>
    </source>
</evidence>
<feature type="transmembrane region" description="Helical" evidence="7">
    <location>
        <begin position="228"/>
        <end position="254"/>
    </location>
</feature>
<dbReference type="InterPro" id="IPR011701">
    <property type="entry name" value="MFS"/>
</dbReference>